<dbReference type="Proteomes" id="UP000218542">
    <property type="component" value="Unassembled WGS sequence"/>
</dbReference>
<dbReference type="GO" id="GO:0005524">
    <property type="term" value="F:ATP binding"/>
    <property type="evidence" value="ECO:0007669"/>
    <property type="project" value="InterPro"/>
</dbReference>
<keyword evidence="2" id="KW-0418">Kinase</keyword>
<dbReference type="InterPro" id="IPR002192">
    <property type="entry name" value="PPDK_AMP/ATP-bd"/>
</dbReference>
<keyword evidence="2" id="KW-0670">Pyruvate</keyword>
<dbReference type="RefSeq" id="WP_096895953.1">
    <property type="nucleotide sequence ID" value="NZ_BAOS01000035.1"/>
</dbReference>
<dbReference type="EMBL" id="BAOS01000035">
    <property type="protein sequence ID" value="GAX62567.1"/>
    <property type="molecule type" value="Genomic_DNA"/>
</dbReference>
<organism evidence="2 3">
    <name type="scientific">Candidatus Scalindua japonica</name>
    <dbReference type="NCBI Taxonomy" id="1284222"/>
    <lineage>
        <taxon>Bacteria</taxon>
        <taxon>Pseudomonadati</taxon>
        <taxon>Planctomycetota</taxon>
        <taxon>Candidatus Brocadiia</taxon>
        <taxon>Candidatus Brocadiales</taxon>
        <taxon>Candidatus Scalinduaceae</taxon>
        <taxon>Candidatus Scalindua</taxon>
    </lineage>
</organism>
<gene>
    <name evidence="2" type="ORF">SCALIN_C35_0006</name>
</gene>
<name>A0A286U370_9BACT</name>
<dbReference type="AlphaFoldDB" id="A0A286U370"/>
<evidence type="ECO:0000313" key="3">
    <source>
        <dbReference type="Proteomes" id="UP000218542"/>
    </source>
</evidence>
<accession>A0A286U370</accession>
<comment type="caution">
    <text evidence="2">The sequence shown here is derived from an EMBL/GenBank/DDBJ whole genome shotgun (WGS) entry which is preliminary data.</text>
</comment>
<dbReference type="Pfam" id="PF01326">
    <property type="entry name" value="PPDK_N"/>
    <property type="match status" value="1"/>
</dbReference>
<evidence type="ECO:0000313" key="2">
    <source>
        <dbReference type="EMBL" id="GAX62567.1"/>
    </source>
</evidence>
<keyword evidence="3" id="KW-1185">Reference proteome</keyword>
<feature type="domain" description="Pyruvate phosphate dikinase AMP/ATP-binding" evidence="1">
    <location>
        <begin position="3"/>
        <end position="72"/>
    </location>
</feature>
<protein>
    <submittedName>
        <fullName evidence="2">Pyruvate phosphate dikinase PEP/pyruvate-binding protein</fullName>
    </submittedName>
</protein>
<sequence length="135" mass="15633">MKEGVQLNSLSSEEAKAAPLTTDELNKVFELVNRAEQVFGSPQDVEWTWNRNILYTLQSRPITSGKAEGDEDKRPWYLSLHRSFDNLKLLRRKIEEDLIPSMIQEASLLSQQDLHQFSDPELAEEVNRRAERYTG</sequence>
<dbReference type="GO" id="GO:0016301">
    <property type="term" value="F:kinase activity"/>
    <property type="evidence" value="ECO:0007669"/>
    <property type="project" value="UniProtKB-KW"/>
</dbReference>
<dbReference type="SUPFAM" id="SSF56059">
    <property type="entry name" value="Glutathione synthetase ATP-binding domain-like"/>
    <property type="match status" value="1"/>
</dbReference>
<proteinExistence type="predicted"/>
<evidence type="ECO:0000259" key="1">
    <source>
        <dbReference type="Pfam" id="PF01326"/>
    </source>
</evidence>
<reference evidence="2 3" key="1">
    <citation type="journal article" date="2017" name="Environ. Microbiol. Rep.">
        <title>Genetic diversity of marine anaerobic ammonium-oxidizing bacteria as revealed by genomic and proteomic analyses of 'Candidatus Scalindua japonica'.</title>
        <authorList>
            <person name="Oshiki M."/>
            <person name="Mizuto K."/>
            <person name="Kimura Z."/>
            <person name="Kindaichi T."/>
            <person name="Satoh H."/>
            <person name="Okabe S."/>
        </authorList>
    </citation>
    <scope>NUCLEOTIDE SEQUENCE [LARGE SCALE GENOMIC DNA]</scope>
    <source>
        <strain evidence="3">husup-a2</strain>
    </source>
</reference>
<dbReference type="OrthoDB" id="9765468at2"/>
<dbReference type="Gene3D" id="3.30.470.20">
    <property type="entry name" value="ATP-grasp fold, B domain"/>
    <property type="match status" value="1"/>
</dbReference>
<keyword evidence="2" id="KW-0808">Transferase</keyword>